<dbReference type="HAMAP" id="MF_01974">
    <property type="entry name" value="MetAP_1"/>
    <property type="match status" value="1"/>
</dbReference>
<keyword evidence="13" id="KW-1185">Reference proteome</keyword>
<dbReference type="PANTHER" id="PTHR43330">
    <property type="entry name" value="METHIONINE AMINOPEPTIDASE"/>
    <property type="match status" value="1"/>
</dbReference>
<evidence type="ECO:0000256" key="4">
    <source>
        <dbReference type="ARBA" id="ARBA00022723"/>
    </source>
</evidence>
<feature type="domain" description="Peptidase M24" evidence="10">
    <location>
        <begin position="115"/>
        <end position="343"/>
    </location>
</feature>
<keyword evidence="1 8" id="KW-0031">Aminopeptidase</keyword>
<evidence type="ECO:0000256" key="1">
    <source>
        <dbReference type="ARBA" id="ARBA00022438"/>
    </source>
</evidence>
<evidence type="ECO:0000256" key="8">
    <source>
        <dbReference type="HAMAP-Rule" id="MF_03174"/>
    </source>
</evidence>
<name>A0A1Y1Y153_9FUNG</name>
<dbReference type="EMBL" id="MCFE01000311">
    <property type="protein sequence ID" value="ORX91689.1"/>
    <property type="molecule type" value="Genomic_DNA"/>
</dbReference>
<dbReference type="Pfam" id="PF00557">
    <property type="entry name" value="Peptidase_M24"/>
    <property type="match status" value="1"/>
</dbReference>
<feature type="binding site" evidence="8">
    <location>
        <position position="208"/>
    </location>
    <ligand>
        <name>a divalent metal cation</name>
        <dbReference type="ChEBI" id="CHEBI:60240"/>
        <label>2</label>
        <note>catalytic</note>
    </ligand>
</feature>
<feature type="binding site" evidence="8">
    <location>
        <position position="305"/>
    </location>
    <ligand>
        <name>a divalent metal cation</name>
        <dbReference type="ChEBI" id="CHEBI:60240"/>
        <label>2</label>
        <note>catalytic</note>
    </ligand>
</feature>
<feature type="binding site" evidence="8">
    <location>
        <position position="208"/>
    </location>
    <ligand>
        <name>a divalent metal cation</name>
        <dbReference type="ChEBI" id="CHEBI:60240"/>
        <label>1</label>
    </ligand>
</feature>
<reference evidence="12 13" key="1">
    <citation type="submission" date="2016-07" db="EMBL/GenBank/DDBJ databases">
        <title>Pervasive Adenine N6-methylation of Active Genes in Fungi.</title>
        <authorList>
            <consortium name="DOE Joint Genome Institute"/>
            <person name="Mondo S.J."/>
            <person name="Dannebaum R.O."/>
            <person name="Kuo R.C."/>
            <person name="Labutti K."/>
            <person name="Haridas S."/>
            <person name="Kuo A."/>
            <person name="Salamov A."/>
            <person name="Ahrendt S.R."/>
            <person name="Lipzen A."/>
            <person name="Sullivan W."/>
            <person name="Andreopoulos W.B."/>
            <person name="Clum A."/>
            <person name="Lindquist E."/>
            <person name="Daum C."/>
            <person name="Ramamoorthy G.K."/>
            <person name="Gryganskyi A."/>
            <person name="Culley D."/>
            <person name="Magnuson J.K."/>
            <person name="James T.Y."/>
            <person name="O'Malley M.A."/>
            <person name="Stajich J.E."/>
            <person name="Spatafora J.W."/>
            <person name="Visel A."/>
            <person name="Grigoriev I.V."/>
        </authorList>
    </citation>
    <scope>NUCLEOTIDE SEQUENCE [LARGE SCALE GENOMIC DNA]</scope>
    <source>
        <strain evidence="12 13">CBS 931.73</strain>
    </source>
</reference>
<keyword evidence="7" id="KW-0862">Zinc</keyword>
<accession>A0A1Y1Y153</accession>
<dbReference type="STRING" id="1314790.A0A1Y1Y153"/>
<dbReference type="InterPro" id="IPR000994">
    <property type="entry name" value="Pept_M24"/>
</dbReference>
<proteinExistence type="inferred from homology"/>
<evidence type="ECO:0000259" key="10">
    <source>
        <dbReference type="Pfam" id="PF00557"/>
    </source>
</evidence>
<dbReference type="Pfam" id="PF15801">
    <property type="entry name" value="zf-C6H2"/>
    <property type="match status" value="1"/>
</dbReference>
<evidence type="ECO:0000313" key="12">
    <source>
        <dbReference type="EMBL" id="ORX91689.1"/>
    </source>
</evidence>
<dbReference type="InterPro" id="IPR036005">
    <property type="entry name" value="Creatinase/aminopeptidase-like"/>
</dbReference>
<feature type="binding site" evidence="8">
    <location>
        <position position="336"/>
    </location>
    <ligand>
        <name>a divalent metal cation</name>
        <dbReference type="ChEBI" id="CHEBI:60240"/>
        <label>1</label>
    </ligand>
</feature>
<evidence type="ECO:0000256" key="5">
    <source>
        <dbReference type="ARBA" id="ARBA00022771"/>
    </source>
</evidence>
<evidence type="ECO:0000313" key="13">
    <source>
        <dbReference type="Proteomes" id="UP000193498"/>
    </source>
</evidence>
<dbReference type="OrthoDB" id="3209743at2759"/>
<dbReference type="InterPro" id="IPR031615">
    <property type="entry name" value="Zfn-C6H2"/>
</dbReference>
<dbReference type="PRINTS" id="PR00599">
    <property type="entry name" value="MAPEPTIDASE"/>
</dbReference>
<comment type="function">
    <text evidence="9">Cotranslationally removes the N-terminal methionine from nascent proteins. The N-terminal methionine is often cleaved when the second residue in the primary sequence is small and uncharged (Met-Ala-, Cys, Gly, Pro, Ser, Thr, or Val).</text>
</comment>
<keyword evidence="4 8" id="KW-0479">Metal-binding</keyword>
<dbReference type="InterPro" id="IPR001714">
    <property type="entry name" value="Pept_M24_MAP"/>
</dbReference>
<comment type="similarity">
    <text evidence="8">Belongs to the peptidase M24A family. Methionine aminopeptidase type 1 subfamily.</text>
</comment>
<evidence type="ECO:0000256" key="2">
    <source>
        <dbReference type="ARBA" id="ARBA00022490"/>
    </source>
</evidence>
<comment type="catalytic activity">
    <reaction evidence="8 9">
        <text>Release of N-terminal amino acids, preferentially methionine, from peptides and arylamides.</text>
        <dbReference type="EC" id="3.4.11.18"/>
    </reaction>
</comment>
<evidence type="ECO:0000256" key="6">
    <source>
        <dbReference type="ARBA" id="ARBA00022801"/>
    </source>
</evidence>
<comment type="caution">
    <text evidence="8">Lacks conserved residue(s) required for the propagation of feature annotation.</text>
</comment>
<dbReference type="GO" id="GO:0004239">
    <property type="term" value="F:initiator methionyl aminopeptidase activity"/>
    <property type="evidence" value="ECO:0007669"/>
    <property type="project" value="UniProtKB-UniRule"/>
</dbReference>
<dbReference type="PANTHER" id="PTHR43330:SF7">
    <property type="entry name" value="METHIONINE AMINOPEPTIDASE 1"/>
    <property type="match status" value="1"/>
</dbReference>
<dbReference type="CDD" id="cd01086">
    <property type="entry name" value="MetAP1"/>
    <property type="match status" value="1"/>
</dbReference>
<feature type="binding site" evidence="8">
    <location>
        <position position="336"/>
    </location>
    <ligand>
        <name>a divalent metal cation</name>
        <dbReference type="ChEBI" id="CHEBI:60240"/>
        <label>2</label>
        <note>catalytic</note>
    </ligand>
</feature>
<dbReference type="GO" id="GO:0006508">
    <property type="term" value="P:proteolysis"/>
    <property type="evidence" value="ECO:0007669"/>
    <property type="project" value="UniProtKB-KW"/>
</dbReference>
<evidence type="ECO:0000256" key="7">
    <source>
        <dbReference type="ARBA" id="ARBA00022833"/>
    </source>
</evidence>
<dbReference type="Gene3D" id="3.90.230.10">
    <property type="entry name" value="Creatinase/methionine aminopeptidase superfamily"/>
    <property type="match status" value="1"/>
</dbReference>
<feature type="binding site" evidence="8">
    <location>
        <position position="197"/>
    </location>
    <ligand>
        <name>a divalent metal cation</name>
        <dbReference type="ChEBI" id="CHEBI:60240"/>
        <label>1</label>
    </ligand>
</feature>
<evidence type="ECO:0000259" key="11">
    <source>
        <dbReference type="Pfam" id="PF15801"/>
    </source>
</evidence>
<feature type="binding site" evidence="8">
    <location>
        <position position="278"/>
    </location>
    <ligand>
        <name>substrate</name>
    </ligand>
</feature>
<keyword evidence="2" id="KW-0963">Cytoplasm</keyword>
<keyword evidence="6 8" id="KW-0378">Hydrolase</keyword>
<evidence type="ECO:0000256" key="9">
    <source>
        <dbReference type="RuleBase" id="RU003653"/>
    </source>
</evidence>
<sequence>MLDLLSSRRISPFSSTIAGINTLWLPQENSVKTTIAKTLRLCNALPDSYLCSQECFKNNWPTHKSVHKSVFRETNNPWPGYRHTGKIRPHYPLAPKRELPEHIKRPDYDDKADGTLAREVLDVAGKAVRPGISADEIDCVSPIDKFVHEACIERNAYPSTLNYNRFPKSCCISVNEVICRGIPDRRPLEDCDIISIDVTLFHDGFHGDLNETYFVGNVDEKSKKLAKVTMECLEKAIALAKPYTLYHDIGGAIDKHATSNGFSVVRSYCGHGINRFFHCAPDVPHCASENKAVGVMKPGHTFTIEPMISEGVWQDEQWPDEWTVVTADGKRSAQFEQILLITETGCEIL</sequence>
<comment type="caution">
    <text evidence="12">The sequence shown here is derived from an EMBL/GenBank/DDBJ whole genome shotgun (WGS) entry which is preliminary data.</text>
</comment>
<dbReference type="AlphaFoldDB" id="A0A1Y1Y153"/>
<evidence type="ECO:0000256" key="3">
    <source>
        <dbReference type="ARBA" id="ARBA00022670"/>
    </source>
</evidence>
<dbReference type="SUPFAM" id="SSF55920">
    <property type="entry name" value="Creatinase/aminopeptidase"/>
    <property type="match status" value="1"/>
</dbReference>
<dbReference type="GO" id="GO:0008270">
    <property type="term" value="F:zinc ion binding"/>
    <property type="evidence" value="ECO:0007669"/>
    <property type="project" value="UniProtKB-KW"/>
</dbReference>
<feature type="binding site" evidence="8">
    <location>
        <position position="271"/>
    </location>
    <ligand>
        <name>a divalent metal cation</name>
        <dbReference type="ChEBI" id="CHEBI:60240"/>
        <label>2</label>
        <note>catalytic</note>
    </ligand>
</feature>
<protein>
    <recommendedName>
        <fullName evidence="9">Methionine aminopeptidase</fullName>
        <ecNumber evidence="9">3.4.11.18</ecNumber>
    </recommendedName>
</protein>
<dbReference type="InterPro" id="IPR002467">
    <property type="entry name" value="Pept_M24A_MAP1"/>
</dbReference>
<feature type="domain" description="C6H2-type" evidence="11">
    <location>
        <begin position="44"/>
        <end position="68"/>
    </location>
</feature>
<gene>
    <name evidence="12" type="ORF">K493DRAFT_325515</name>
</gene>
<organism evidence="12 13">
    <name type="scientific">Basidiobolus meristosporus CBS 931.73</name>
    <dbReference type="NCBI Taxonomy" id="1314790"/>
    <lineage>
        <taxon>Eukaryota</taxon>
        <taxon>Fungi</taxon>
        <taxon>Fungi incertae sedis</taxon>
        <taxon>Zoopagomycota</taxon>
        <taxon>Entomophthoromycotina</taxon>
        <taxon>Basidiobolomycetes</taxon>
        <taxon>Basidiobolales</taxon>
        <taxon>Basidiobolaceae</taxon>
        <taxon>Basidiobolus</taxon>
    </lineage>
</organism>
<dbReference type="NCBIfam" id="TIGR00500">
    <property type="entry name" value="met_pdase_I"/>
    <property type="match status" value="1"/>
</dbReference>
<keyword evidence="3 8" id="KW-0645">Protease</keyword>
<keyword evidence="5" id="KW-0863">Zinc-finger</keyword>
<comment type="cofactor">
    <cofactor evidence="8">
        <name>Co(2+)</name>
        <dbReference type="ChEBI" id="CHEBI:48828"/>
    </cofactor>
    <cofactor evidence="8">
        <name>Zn(2+)</name>
        <dbReference type="ChEBI" id="CHEBI:29105"/>
    </cofactor>
    <cofactor evidence="8">
        <name>Mn(2+)</name>
        <dbReference type="ChEBI" id="CHEBI:29035"/>
    </cofactor>
    <cofactor evidence="8">
        <name>Fe(2+)</name>
        <dbReference type="ChEBI" id="CHEBI:29033"/>
    </cofactor>
    <text evidence="8">Binds 2 divalent metal cations per subunit. Has a high-affinity and a low affinity metal-binding site. The true nature of the physiological cofactor is under debate. The enzyme is active with cobalt, zinc, manganese or divalent iron ions. Most likely, methionine aminopeptidases function as mononuclear Fe(2+)-metalloproteases under physiological conditions, and the catalytically relevant metal-binding site has been assigned to the histidine-containing high-affinity site.</text>
</comment>
<dbReference type="Proteomes" id="UP000193498">
    <property type="component" value="Unassembled WGS sequence"/>
</dbReference>
<dbReference type="GO" id="GO:0070006">
    <property type="term" value="F:metalloaminopeptidase activity"/>
    <property type="evidence" value="ECO:0007669"/>
    <property type="project" value="UniProtKB-UniRule"/>
</dbReference>
<dbReference type="InParanoid" id="A0A1Y1Y153"/>
<dbReference type="GO" id="GO:0005829">
    <property type="term" value="C:cytosol"/>
    <property type="evidence" value="ECO:0007669"/>
    <property type="project" value="TreeGrafter"/>
</dbReference>
<dbReference type="EC" id="3.4.11.18" evidence="9"/>
<dbReference type="FunCoup" id="A0A1Y1Y153">
    <property type="interactions" value="1036"/>
</dbReference>